<evidence type="ECO:0000256" key="3">
    <source>
        <dbReference type="ARBA" id="ARBA00022692"/>
    </source>
</evidence>
<feature type="transmembrane region" description="Helical" evidence="7">
    <location>
        <begin position="328"/>
        <end position="345"/>
    </location>
</feature>
<feature type="transmembrane region" description="Helical" evidence="7">
    <location>
        <begin position="108"/>
        <end position="129"/>
    </location>
</feature>
<comment type="subcellular location">
    <subcellularLocation>
        <location evidence="1">Membrane</location>
        <topology evidence="1">Multi-pass membrane protein</topology>
    </subcellularLocation>
</comment>
<organism evidence="9 11">
    <name type="scientific">Puccinia graminis f. sp. tritici</name>
    <dbReference type="NCBI Taxonomy" id="56615"/>
    <lineage>
        <taxon>Eukaryota</taxon>
        <taxon>Fungi</taxon>
        <taxon>Dikarya</taxon>
        <taxon>Basidiomycota</taxon>
        <taxon>Pucciniomycotina</taxon>
        <taxon>Pucciniomycetes</taxon>
        <taxon>Pucciniales</taxon>
        <taxon>Pucciniaceae</taxon>
        <taxon>Puccinia</taxon>
    </lineage>
</organism>
<comment type="caution">
    <text evidence="9">The sequence shown here is derived from an EMBL/GenBank/DDBJ whole genome shotgun (WGS) entry which is preliminary data.</text>
</comment>
<feature type="transmembrane region" description="Helical" evidence="7">
    <location>
        <begin position="37"/>
        <end position="58"/>
    </location>
</feature>
<keyword evidence="4 7" id="KW-1133">Transmembrane helix</keyword>
<proteinExistence type="predicted"/>
<evidence type="ECO:0000256" key="1">
    <source>
        <dbReference type="ARBA" id="ARBA00004141"/>
    </source>
</evidence>
<dbReference type="FunFam" id="1.20.1250.20:FF:001482">
    <property type="entry name" value="Uncharacterized protein"/>
    <property type="match status" value="1"/>
</dbReference>
<feature type="transmembrane region" description="Helical" evidence="7">
    <location>
        <begin position="78"/>
        <end position="96"/>
    </location>
</feature>
<feature type="transmembrane region" description="Helical" evidence="7">
    <location>
        <begin position="141"/>
        <end position="159"/>
    </location>
</feature>
<dbReference type="Gene3D" id="1.20.1250.20">
    <property type="entry name" value="MFS general substrate transporter like domains"/>
    <property type="match status" value="2"/>
</dbReference>
<dbReference type="EMBL" id="VSWC01000118">
    <property type="protein sequence ID" value="KAA1083660.1"/>
    <property type="molecule type" value="Genomic_DNA"/>
</dbReference>
<gene>
    <name evidence="9" type="ORF">PGT21_002914</name>
    <name evidence="10" type="ORF">PGTUg99_015621</name>
</gene>
<evidence type="ECO:0000313" key="11">
    <source>
        <dbReference type="Proteomes" id="UP000324748"/>
    </source>
</evidence>
<dbReference type="OrthoDB" id="2502798at2759"/>
<dbReference type="Proteomes" id="UP000325313">
    <property type="component" value="Unassembled WGS sequence"/>
</dbReference>
<evidence type="ECO:0000256" key="2">
    <source>
        <dbReference type="ARBA" id="ARBA00022448"/>
    </source>
</evidence>
<dbReference type="PROSITE" id="PS50850">
    <property type="entry name" value="MFS"/>
    <property type="match status" value="1"/>
</dbReference>
<dbReference type="PANTHER" id="PTHR43791">
    <property type="entry name" value="PERMEASE-RELATED"/>
    <property type="match status" value="1"/>
</dbReference>
<evidence type="ECO:0000256" key="4">
    <source>
        <dbReference type="ARBA" id="ARBA00022989"/>
    </source>
</evidence>
<dbReference type="Pfam" id="PF07690">
    <property type="entry name" value="MFS_1"/>
    <property type="match status" value="1"/>
</dbReference>
<keyword evidence="2" id="KW-0813">Transport</keyword>
<dbReference type="InterPro" id="IPR011701">
    <property type="entry name" value="MFS"/>
</dbReference>
<feature type="domain" description="Major facilitator superfamily (MFS) profile" evidence="8">
    <location>
        <begin position="45"/>
        <end position="469"/>
    </location>
</feature>
<sequence>MESEENRNLQTDSNATHYLKDSSHIPQPSNPSRHQRALLKLDLLLIPVLGLFYFLSFLDRSNLGNVRIIGLQKDLDMTDYQFSMALTVTFIPYILIELPSNLLVRRIGAGILIPAIVTIWGLVTCLQGLVTSYHGLLVSRFFLGLVEGGLYPAIILYLSSFYTRTELQFRIALFWGTICVAGAASGLLTYAIIKLDGQWGHPGWAWVFLIEGFVTAVCGVIGFFILPARIETVRILTEEEKTLLILRLEAASTTGSNAIASDPDLSSHQYPAKSTMTQVWEACKSPHVILLNVAQFACAGNIYSLAYFTPTIVNSFGYSPSATQLFSVPPFGVALIFLLGISYWSDARQARGLACSISAVLSIVGFAIFYASGHEQVRYGSLFLSVPGAYGVSPSLSAWTADNSAPHMRKATALALGTMVGNSGGLFSVWIFVLGHKPRYSLPTAINLFFGVLIIACSILNTLWLSHAQKRKVARRNEILEKFGPLEGGKAFDEAKLEPEDRPSKQDLASAQAWDHLGDQHPDFKYIY</sequence>
<feature type="transmembrane region" description="Helical" evidence="7">
    <location>
        <begin position="379"/>
        <end position="401"/>
    </location>
</feature>
<feature type="compositionally biased region" description="Basic and acidic residues" evidence="6">
    <location>
        <begin position="491"/>
        <end position="505"/>
    </location>
</feature>
<evidence type="ECO:0000313" key="12">
    <source>
        <dbReference type="Proteomes" id="UP000325313"/>
    </source>
</evidence>
<dbReference type="Proteomes" id="UP000324748">
    <property type="component" value="Unassembled WGS sequence"/>
</dbReference>
<reference evidence="11 12" key="1">
    <citation type="submission" date="2019-05" db="EMBL/GenBank/DDBJ databases">
        <title>Emergence of the Ug99 lineage of the wheat stem rust pathogen through somatic hybridization.</title>
        <authorList>
            <person name="Li F."/>
            <person name="Upadhyaya N.M."/>
            <person name="Sperschneider J."/>
            <person name="Matny O."/>
            <person name="Nguyen-Phuc H."/>
            <person name="Mago R."/>
            <person name="Raley C."/>
            <person name="Miller M.E."/>
            <person name="Silverstein K.A.T."/>
            <person name="Henningsen E."/>
            <person name="Hirsch C.D."/>
            <person name="Visser B."/>
            <person name="Pretorius Z.A."/>
            <person name="Steffenson B.J."/>
            <person name="Schwessinger B."/>
            <person name="Dodds P.N."/>
            <person name="Figueroa M."/>
        </authorList>
    </citation>
    <scope>NUCLEOTIDE SEQUENCE [LARGE SCALE GENOMIC DNA]</scope>
    <source>
        <strain evidence="9">21-0</strain>
        <strain evidence="10 12">Ug99</strain>
    </source>
</reference>
<dbReference type="SUPFAM" id="SSF103473">
    <property type="entry name" value="MFS general substrate transporter"/>
    <property type="match status" value="1"/>
</dbReference>
<evidence type="ECO:0000259" key="8">
    <source>
        <dbReference type="PROSITE" id="PS50850"/>
    </source>
</evidence>
<name>A0A5B0N686_PUCGR</name>
<dbReference type="InterPro" id="IPR020846">
    <property type="entry name" value="MFS_dom"/>
</dbReference>
<dbReference type="GO" id="GO:0016020">
    <property type="term" value="C:membrane"/>
    <property type="evidence" value="ECO:0007669"/>
    <property type="project" value="UniProtKB-SubCell"/>
</dbReference>
<keyword evidence="5 7" id="KW-0472">Membrane</keyword>
<feature type="region of interest" description="Disordered" evidence="6">
    <location>
        <begin position="491"/>
        <end position="516"/>
    </location>
</feature>
<feature type="transmembrane region" description="Helical" evidence="7">
    <location>
        <begin position="445"/>
        <end position="466"/>
    </location>
</feature>
<evidence type="ECO:0000256" key="6">
    <source>
        <dbReference type="SAM" id="MobiDB-lite"/>
    </source>
</evidence>
<evidence type="ECO:0000256" key="5">
    <source>
        <dbReference type="ARBA" id="ARBA00023136"/>
    </source>
</evidence>
<feature type="transmembrane region" description="Helical" evidence="7">
    <location>
        <begin position="288"/>
        <end position="308"/>
    </location>
</feature>
<evidence type="ECO:0000313" key="9">
    <source>
        <dbReference type="EMBL" id="KAA1083660.1"/>
    </source>
</evidence>
<keyword evidence="3 7" id="KW-0812">Transmembrane</keyword>
<dbReference type="AlphaFoldDB" id="A0A5B0N686"/>
<evidence type="ECO:0000313" key="10">
    <source>
        <dbReference type="EMBL" id="KAA1123365.1"/>
    </source>
</evidence>
<accession>A0A5B0N686</accession>
<keyword evidence="11" id="KW-1185">Reference proteome</keyword>
<protein>
    <recommendedName>
        <fullName evidence="8">Major facilitator superfamily (MFS) profile domain-containing protein</fullName>
    </recommendedName>
</protein>
<dbReference type="PANTHER" id="PTHR43791:SF85">
    <property type="entry name" value="TRANSPORTER, PUTATIVE (AFU_ORTHOLOGUE AFUA_6G00710)-RELATED"/>
    <property type="match status" value="1"/>
</dbReference>
<feature type="transmembrane region" description="Helical" evidence="7">
    <location>
        <begin position="352"/>
        <end position="373"/>
    </location>
</feature>
<feature type="transmembrane region" description="Helical" evidence="7">
    <location>
        <begin position="171"/>
        <end position="193"/>
    </location>
</feature>
<dbReference type="InterPro" id="IPR036259">
    <property type="entry name" value="MFS_trans_sf"/>
</dbReference>
<dbReference type="GO" id="GO:0022857">
    <property type="term" value="F:transmembrane transporter activity"/>
    <property type="evidence" value="ECO:0007669"/>
    <property type="project" value="InterPro"/>
</dbReference>
<evidence type="ECO:0000256" key="7">
    <source>
        <dbReference type="SAM" id="Phobius"/>
    </source>
</evidence>
<feature type="transmembrane region" description="Helical" evidence="7">
    <location>
        <begin position="205"/>
        <end position="226"/>
    </location>
</feature>
<feature type="transmembrane region" description="Helical" evidence="7">
    <location>
        <begin position="413"/>
        <end position="433"/>
    </location>
</feature>
<dbReference type="EMBL" id="VDEP01000209">
    <property type="protein sequence ID" value="KAA1123365.1"/>
    <property type="molecule type" value="Genomic_DNA"/>
</dbReference>